<keyword evidence="3" id="KW-1185">Reference proteome</keyword>
<gene>
    <name evidence="2" type="ORF">QO034_06290</name>
</gene>
<comment type="caution">
    <text evidence="2">The sequence shown here is derived from an EMBL/GenBank/DDBJ whole genome shotgun (WGS) entry which is preliminary data.</text>
</comment>
<feature type="transmembrane region" description="Helical" evidence="1">
    <location>
        <begin position="40"/>
        <end position="62"/>
    </location>
</feature>
<dbReference type="RefSeq" id="WP_284484647.1">
    <property type="nucleotide sequence ID" value="NZ_JASNJE010000005.1"/>
</dbReference>
<accession>A0ABT7FC67</accession>
<reference evidence="2 3" key="1">
    <citation type="submission" date="2023-05" db="EMBL/GenBank/DDBJ databases">
        <title>Sedimentitalea sp. nov. JM2-8.</title>
        <authorList>
            <person name="Huang J."/>
        </authorList>
    </citation>
    <scope>NUCLEOTIDE SEQUENCE [LARGE SCALE GENOMIC DNA]</scope>
    <source>
        <strain evidence="2 3">JM2-8</strain>
    </source>
</reference>
<keyword evidence="1" id="KW-1133">Transmembrane helix</keyword>
<dbReference type="Proteomes" id="UP001227126">
    <property type="component" value="Unassembled WGS sequence"/>
</dbReference>
<evidence type="ECO:0000256" key="1">
    <source>
        <dbReference type="SAM" id="Phobius"/>
    </source>
</evidence>
<keyword evidence="1" id="KW-0812">Transmembrane</keyword>
<sequence length="81" mass="8228">MADRPPALSTRILAVLPFALPVLGGVLGVAWVNATAHGSPVLGIAAGAVAGWILAAVVSRVLGGDQDTGLRRTKDAETERD</sequence>
<organism evidence="2 3">
    <name type="scientific">Sedimentitalea xiamensis</name>
    <dbReference type="NCBI Taxonomy" id="3050037"/>
    <lineage>
        <taxon>Bacteria</taxon>
        <taxon>Pseudomonadati</taxon>
        <taxon>Pseudomonadota</taxon>
        <taxon>Alphaproteobacteria</taxon>
        <taxon>Rhodobacterales</taxon>
        <taxon>Paracoccaceae</taxon>
        <taxon>Sedimentitalea</taxon>
    </lineage>
</organism>
<keyword evidence="1" id="KW-0472">Membrane</keyword>
<protein>
    <submittedName>
        <fullName evidence="2">Uncharacterized protein</fullName>
    </submittedName>
</protein>
<evidence type="ECO:0000313" key="2">
    <source>
        <dbReference type="EMBL" id="MDK3072712.1"/>
    </source>
</evidence>
<dbReference type="EMBL" id="JASNJE010000005">
    <property type="protein sequence ID" value="MDK3072712.1"/>
    <property type="molecule type" value="Genomic_DNA"/>
</dbReference>
<feature type="transmembrane region" description="Helical" evidence="1">
    <location>
        <begin position="12"/>
        <end position="34"/>
    </location>
</feature>
<evidence type="ECO:0000313" key="3">
    <source>
        <dbReference type="Proteomes" id="UP001227126"/>
    </source>
</evidence>
<proteinExistence type="predicted"/>
<name>A0ABT7FC67_9RHOB</name>